<feature type="transmembrane region" description="Helical" evidence="1">
    <location>
        <begin position="59"/>
        <end position="82"/>
    </location>
</feature>
<protein>
    <submittedName>
        <fullName evidence="2">Uncharacterized protein</fullName>
    </submittedName>
</protein>
<dbReference type="Proteomes" id="UP000314294">
    <property type="component" value="Unassembled WGS sequence"/>
</dbReference>
<organism evidence="2 3">
    <name type="scientific">Liparis tanakae</name>
    <name type="common">Tanaka's snailfish</name>
    <dbReference type="NCBI Taxonomy" id="230148"/>
    <lineage>
        <taxon>Eukaryota</taxon>
        <taxon>Metazoa</taxon>
        <taxon>Chordata</taxon>
        <taxon>Craniata</taxon>
        <taxon>Vertebrata</taxon>
        <taxon>Euteleostomi</taxon>
        <taxon>Actinopterygii</taxon>
        <taxon>Neopterygii</taxon>
        <taxon>Teleostei</taxon>
        <taxon>Neoteleostei</taxon>
        <taxon>Acanthomorphata</taxon>
        <taxon>Eupercaria</taxon>
        <taxon>Perciformes</taxon>
        <taxon>Cottioidei</taxon>
        <taxon>Cottales</taxon>
        <taxon>Liparidae</taxon>
        <taxon>Liparis</taxon>
    </lineage>
</organism>
<reference evidence="2 3" key="1">
    <citation type="submission" date="2019-03" db="EMBL/GenBank/DDBJ databases">
        <title>First draft genome of Liparis tanakae, snailfish: a comprehensive survey of snailfish specific genes.</title>
        <authorList>
            <person name="Kim W."/>
            <person name="Song I."/>
            <person name="Jeong J.-H."/>
            <person name="Kim D."/>
            <person name="Kim S."/>
            <person name="Ryu S."/>
            <person name="Song J.Y."/>
            <person name="Lee S.K."/>
        </authorList>
    </citation>
    <scope>NUCLEOTIDE SEQUENCE [LARGE SCALE GENOMIC DNA]</scope>
    <source>
        <tissue evidence="2">Muscle</tissue>
    </source>
</reference>
<evidence type="ECO:0000313" key="3">
    <source>
        <dbReference type="Proteomes" id="UP000314294"/>
    </source>
</evidence>
<sequence>MDTPNCMKVSVLLDSKRNPCLRTPTMFVLCKRIICWADIRSFTLFICGDYKSTMNTSSALFLSGSGSIMATVVVVVVVGSLVEGNGTMTTGTTLGGISSGLKPRRISLSGQHHRHDSRERGVFVPRTPGDHQLHPVATLPEDLGHLFAAHAVQVGVSDSQDVVPAMQAAVLREKKIRYVRGGNVAAIGLDFCRVIAEMLDRLLQGQDLVEQGALEHRFEQAELLLSGHLPPLLQFGLETLHRLQGTLCICKPSHISVTATARLKEWMQGDVVDRTKLLICRLTLKNARSAPGLRLSDLIWSRWRTELTRERCGTRGSQHCLDADKLSVKQPTNIGKKTTWFGLPALRLSASTGRDVAPAQTDALCHTGITWDRMQNTRDIVFLCDTLIVLLDLFFKPIESIARRAIRRVESTTAKRDLGEMTACGTCGCYLRLLFLLRQTVTRNTLTSLGWTRCRLRDSFQYIIETWLDEEHQDGPATAHFISRKGRSVCAAFGKICRKKKRGRIEEEDVENGECQAVGVLLWAFYPAAIWRHFGRHLAPEQQDLWSCRKCGAVEGAVPSTKHPIRAFAIKRLNSTGTFGSGR</sequence>
<proteinExistence type="predicted"/>
<keyword evidence="1" id="KW-0812">Transmembrane</keyword>
<evidence type="ECO:0000313" key="2">
    <source>
        <dbReference type="EMBL" id="TNN85140.1"/>
    </source>
</evidence>
<dbReference type="AlphaFoldDB" id="A0A4Z2J4N1"/>
<name>A0A4Z2J4N1_9TELE</name>
<comment type="caution">
    <text evidence="2">The sequence shown here is derived from an EMBL/GenBank/DDBJ whole genome shotgun (WGS) entry which is preliminary data.</text>
</comment>
<gene>
    <name evidence="2" type="ORF">EYF80_004490</name>
</gene>
<dbReference type="EMBL" id="SRLO01000022">
    <property type="protein sequence ID" value="TNN85140.1"/>
    <property type="molecule type" value="Genomic_DNA"/>
</dbReference>
<keyword evidence="1" id="KW-0472">Membrane</keyword>
<evidence type="ECO:0000256" key="1">
    <source>
        <dbReference type="SAM" id="Phobius"/>
    </source>
</evidence>
<accession>A0A4Z2J4N1</accession>
<keyword evidence="1" id="KW-1133">Transmembrane helix</keyword>
<keyword evidence="3" id="KW-1185">Reference proteome</keyword>